<dbReference type="EMBL" id="CP000479">
    <property type="protein sequence ID" value="ABK65735.1"/>
    <property type="molecule type" value="Genomic_DNA"/>
</dbReference>
<evidence type="ECO:0000313" key="2">
    <source>
        <dbReference type="Proteomes" id="UP000001574"/>
    </source>
</evidence>
<proteinExistence type="predicted"/>
<dbReference type="AlphaFoldDB" id="A0A0H2ZVL7"/>
<evidence type="ECO:0000313" key="1">
    <source>
        <dbReference type="EMBL" id="ABK65735.1"/>
    </source>
</evidence>
<reference evidence="1 2" key="1">
    <citation type="submission" date="2006-10" db="EMBL/GenBank/DDBJ databases">
        <authorList>
            <person name="Fleischmann R.D."/>
            <person name="Dodson R.J."/>
            <person name="Haft D.H."/>
            <person name="Merkel J.S."/>
            <person name="Nelson W.C."/>
            <person name="Fraser C.M."/>
        </authorList>
    </citation>
    <scope>NUCLEOTIDE SEQUENCE [LARGE SCALE GENOMIC DNA]</scope>
    <source>
        <strain evidence="1 2">104</strain>
    </source>
</reference>
<name>A0A0H2ZVL7_MYCA1</name>
<dbReference type="RefSeq" id="WP_011723705.1">
    <property type="nucleotide sequence ID" value="NC_008595.1"/>
</dbReference>
<gene>
    <name evidence="1" type="ordered locus">MAV_0688</name>
</gene>
<organism evidence="1 2">
    <name type="scientific">Mycobacterium avium (strain 104)</name>
    <dbReference type="NCBI Taxonomy" id="243243"/>
    <lineage>
        <taxon>Bacteria</taxon>
        <taxon>Bacillati</taxon>
        <taxon>Actinomycetota</taxon>
        <taxon>Actinomycetes</taxon>
        <taxon>Mycobacteriales</taxon>
        <taxon>Mycobacteriaceae</taxon>
        <taxon>Mycobacterium</taxon>
        <taxon>Mycobacterium avium complex (MAC)</taxon>
    </lineage>
</organism>
<sequence>MIKKLSGTGEDGIVDVGSLLSQQQETLARELVGVFVLQAWHTSGSATYLSVHATEGGAEQRATQVATAWGVDLDQLDYTVTQRPVEQP</sequence>
<protein>
    <submittedName>
        <fullName evidence="1">Uncharacterized protein</fullName>
    </submittedName>
</protein>
<dbReference type="KEGG" id="mav:MAV_0688"/>
<dbReference type="Proteomes" id="UP000001574">
    <property type="component" value="Chromosome"/>
</dbReference>
<accession>A0A0H2ZVL7</accession>
<dbReference type="HOGENOM" id="CLU_2465674_0_0_11"/>